<evidence type="ECO:0000256" key="2">
    <source>
        <dbReference type="SAM" id="SignalP"/>
    </source>
</evidence>
<dbReference type="Gene3D" id="3.40.50.2300">
    <property type="match status" value="2"/>
</dbReference>
<evidence type="ECO:0000313" key="5">
    <source>
        <dbReference type="Proteomes" id="UP000267128"/>
    </source>
</evidence>
<evidence type="ECO:0000256" key="1">
    <source>
        <dbReference type="SAM" id="MobiDB-lite"/>
    </source>
</evidence>
<feature type="signal peptide" evidence="2">
    <location>
        <begin position="1"/>
        <end position="27"/>
    </location>
</feature>
<evidence type="ECO:0000259" key="3">
    <source>
        <dbReference type="Pfam" id="PF13407"/>
    </source>
</evidence>
<dbReference type="Proteomes" id="UP000267128">
    <property type="component" value="Unassembled WGS sequence"/>
</dbReference>
<feature type="domain" description="Periplasmic binding protein" evidence="3">
    <location>
        <begin position="81"/>
        <end position="332"/>
    </location>
</feature>
<feature type="compositionally biased region" description="Low complexity" evidence="1">
    <location>
        <begin position="25"/>
        <end position="49"/>
    </location>
</feature>
<dbReference type="PROSITE" id="PS51257">
    <property type="entry name" value="PROKAR_LIPOPROTEIN"/>
    <property type="match status" value="1"/>
</dbReference>
<organism evidence="4 5">
    <name type="scientific">Nocardioides marmoriginsengisoli</name>
    <dbReference type="NCBI Taxonomy" id="661483"/>
    <lineage>
        <taxon>Bacteria</taxon>
        <taxon>Bacillati</taxon>
        <taxon>Actinomycetota</taxon>
        <taxon>Actinomycetes</taxon>
        <taxon>Propionibacteriales</taxon>
        <taxon>Nocardioidaceae</taxon>
        <taxon>Nocardioides</taxon>
    </lineage>
</organism>
<dbReference type="SUPFAM" id="SSF53822">
    <property type="entry name" value="Periplasmic binding protein-like I"/>
    <property type="match status" value="1"/>
</dbReference>
<dbReference type="EMBL" id="RJSE01000007">
    <property type="protein sequence ID" value="RNL62899.1"/>
    <property type="molecule type" value="Genomic_DNA"/>
</dbReference>
<name>A0A3N0CHV4_9ACTN</name>
<reference evidence="4 5" key="1">
    <citation type="submission" date="2018-11" db="EMBL/GenBank/DDBJ databases">
        <authorList>
            <person name="Li F."/>
        </authorList>
    </citation>
    <scope>NUCLEOTIDE SEQUENCE [LARGE SCALE GENOMIC DNA]</scope>
    <source>
        <strain evidence="4 5">Gsoil 097</strain>
    </source>
</reference>
<proteinExistence type="predicted"/>
<protein>
    <submittedName>
        <fullName evidence="4">Sugar ABC transporter substrate-binding protein</fullName>
    </submittedName>
</protein>
<dbReference type="Pfam" id="PF13407">
    <property type="entry name" value="Peripla_BP_4"/>
    <property type="match status" value="1"/>
</dbReference>
<accession>A0A3N0CHV4</accession>
<feature type="chain" id="PRO_5038523624" evidence="2">
    <location>
        <begin position="28"/>
        <end position="377"/>
    </location>
</feature>
<keyword evidence="5" id="KW-1185">Reference proteome</keyword>
<dbReference type="InterPro" id="IPR028082">
    <property type="entry name" value="Peripla_BP_I"/>
</dbReference>
<feature type="region of interest" description="Disordered" evidence="1">
    <location>
        <begin position="25"/>
        <end position="69"/>
    </location>
</feature>
<keyword evidence="2" id="KW-0732">Signal</keyword>
<sequence length="377" mass="39037">MKTKRRSAGMLVALVATVGLTATACGASDESSGSNGDTTSSSQLSAADSATDDAKKEPTAITVTTPLDKAPGSGSETIVLAKCDSPQCQQIEEELVKAADAVGWKVKAIPFKSADPATLVAALKQGLEQYDPIAGVVTGSPRAVWEDAAKAYKAAGVPIVAGYVGPMETDDTVIANIGGTEGAIYGEMLANWVISDSKGKGKALIYGVPDFPILKVVDDSFQKTVEEGCSGCSVTVVKGAISEVMSGGAPKAIVSALQRDPSIKYVVTDSGGWAVGLPAALDAAGLDVKIGAQNGNSINLTDLDAGKVNALTGLALRMGSWYMVDAILRHQQGMAMDPEQGSLPTQLMTEDTDNDISDSYDKPADWADQFKKLWQVS</sequence>
<comment type="caution">
    <text evidence="4">The sequence shown here is derived from an EMBL/GenBank/DDBJ whole genome shotgun (WGS) entry which is preliminary data.</text>
</comment>
<dbReference type="InterPro" id="IPR025997">
    <property type="entry name" value="SBP_2_dom"/>
</dbReference>
<dbReference type="AlphaFoldDB" id="A0A3N0CHV4"/>
<dbReference type="OrthoDB" id="3460818at2"/>
<evidence type="ECO:0000313" key="4">
    <source>
        <dbReference type="EMBL" id="RNL62899.1"/>
    </source>
</evidence>
<gene>
    <name evidence="4" type="ORF">EFK50_14305</name>
</gene>